<accession>A0AAN8RX24</accession>
<comment type="caution">
    <text evidence="2">The sequence shown here is derived from an EMBL/GenBank/DDBJ whole genome shotgun (WGS) entry which is preliminary data.</text>
</comment>
<keyword evidence="3" id="KW-1185">Reference proteome</keyword>
<name>A0AAN8RX24_9PEZI</name>
<dbReference type="AlphaFoldDB" id="A0AAN8RX24"/>
<evidence type="ECO:0000313" key="2">
    <source>
        <dbReference type="EMBL" id="KAK6513270.1"/>
    </source>
</evidence>
<gene>
    <name evidence="2" type="ORF">TWF506_009429</name>
</gene>
<keyword evidence="1" id="KW-0732">Signal</keyword>
<feature type="chain" id="PRO_5042841091" evidence="1">
    <location>
        <begin position="21"/>
        <end position="52"/>
    </location>
</feature>
<dbReference type="EMBL" id="JAVHJM010000006">
    <property type="protein sequence ID" value="KAK6513270.1"/>
    <property type="molecule type" value="Genomic_DNA"/>
</dbReference>
<organism evidence="2 3">
    <name type="scientific">Arthrobotrys conoides</name>
    <dbReference type="NCBI Taxonomy" id="74498"/>
    <lineage>
        <taxon>Eukaryota</taxon>
        <taxon>Fungi</taxon>
        <taxon>Dikarya</taxon>
        <taxon>Ascomycota</taxon>
        <taxon>Pezizomycotina</taxon>
        <taxon>Orbiliomycetes</taxon>
        <taxon>Orbiliales</taxon>
        <taxon>Orbiliaceae</taxon>
        <taxon>Arthrobotrys</taxon>
    </lineage>
</organism>
<evidence type="ECO:0000313" key="3">
    <source>
        <dbReference type="Proteomes" id="UP001307849"/>
    </source>
</evidence>
<protein>
    <submittedName>
        <fullName evidence="2">Uncharacterized protein</fullName>
    </submittedName>
</protein>
<proteinExistence type="predicted"/>
<dbReference type="Proteomes" id="UP001307849">
    <property type="component" value="Unassembled WGS sequence"/>
</dbReference>
<feature type="signal peptide" evidence="1">
    <location>
        <begin position="1"/>
        <end position="20"/>
    </location>
</feature>
<reference evidence="2 3" key="1">
    <citation type="submission" date="2019-10" db="EMBL/GenBank/DDBJ databases">
        <authorList>
            <person name="Palmer J.M."/>
        </authorList>
    </citation>
    <scope>NUCLEOTIDE SEQUENCE [LARGE SCALE GENOMIC DNA]</scope>
    <source>
        <strain evidence="2 3">TWF506</strain>
    </source>
</reference>
<sequence>MLRKVVVVTASLGAISGVTAVPLAAPEPAPVAQSNAIVGYNVLSSPSTPTYW</sequence>
<evidence type="ECO:0000256" key="1">
    <source>
        <dbReference type="SAM" id="SignalP"/>
    </source>
</evidence>